<evidence type="ECO:0000313" key="8">
    <source>
        <dbReference type="Proteomes" id="UP001174136"/>
    </source>
</evidence>
<evidence type="ECO:0000313" key="7">
    <source>
        <dbReference type="EMBL" id="KAK0143357.1"/>
    </source>
</evidence>
<dbReference type="PROSITE" id="PS51450">
    <property type="entry name" value="LRR"/>
    <property type="match status" value="3"/>
</dbReference>
<keyword evidence="4" id="KW-0969">Cilium</keyword>
<dbReference type="Pfam" id="PF14580">
    <property type="entry name" value="LRR_9"/>
    <property type="match status" value="1"/>
</dbReference>
<dbReference type="SUPFAM" id="SSF52058">
    <property type="entry name" value="L domain-like"/>
    <property type="match status" value="1"/>
</dbReference>
<comment type="caution">
    <text evidence="7">The sequence shown here is derived from an EMBL/GenBank/DDBJ whole genome shotgun (WGS) entry which is preliminary data.</text>
</comment>
<dbReference type="SMART" id="SM00365">
    <property type="entry name" value="LRR_SD22"/>
    <property type="match status" value="4"/>
</dbReference>
<dbReference type="PANTHER" id="PTHR45973:SF9">
    <property type="entry name" value="LEUCINE-RICH REPEAT-CONTAINING PROTEIN 46"/>
    <property type="match status" value="1"/>
</dbReference>
<accession>A0AA47MNR1</accession>
<dbReference type="InterPro" id="IPR001611">
    <property type="entry name" value="Leu-rich_rpt"/>
</dbReference>
<dbReference type="PANTHER" id="PTHR45973">
    <property type="entry name" value="PROTEIN PHOSPHATASE 1 REGULATORY SUBUNIT SDS22-RELATED"/>
    <property type="match status" value="1"/>
</dbReference>
<proteinExistence type="predicted"/>
<keyword evidence="2" id="KW-0433">Leucine-rich repeat</keyword>
<dbReference type="InterPro" id="IPR025875">
    <property type="entry name" value="Leu-rich_rpt_4"/>
</dbReference>
<protein>
    <submittedName>
        <fullName evidence="7">Leucine-rich repeat-containing protein 9</fullName>
    </submittedName>
</protein>
<dbReference type="AlphaFoldDB" id="A0AA47MNR1"/>
<evidence type="ECO:0000256" key="3">
    <source>
        <dbReference type="ARBA" id="ARBA00022737"/>
    </source>
</evidence>
<gene>
    <name evidence="7" type="primary">lrrc9_1</name>
    <name evidence="7" type="ORF">N1851_018550</name>
</gene>
<name>A0AA47MNR1_MERPO</name>
<feature type="region of interest" description="Disordered" evidence="6">
    <location>
        <begin position="340"/>
        <end position="383"/>
    </location>
</feature>
<organism evidence="7 8">
    <name type="scientific">Merluccius polli</name>
    <name type="common">Benguela hake</name>
    <name type="synonym">Merluccius cadenati</name>
    <dbReference type="NCBI Taxonomy" id="89951"/>
    <lineage>
        <taxon>Eukaryota</taxon>
        <taxon>Metazoa</taxon>
        <taxon>Chordata</taxon>
        <taxon>Craniata</taxon>
        <taxon>Vertebrata</taxon>
        <taxon>Euteleostomi</taxon>
        <taxon>Actinopterygii</taxon>
        <taxon>Neopterygii</taxon>
        <taxon>Teleostei</taxon>
        <taxon>Neoteleostei</taxon>
        <taxon>Acanthomorphata</taxon>
        <taxon>Zeiogadaria</taxon>
        <taxon>Gadariae</taxon>
        <taxon>Gadiformes</taxon>
        <taxon>Gadoidei</taxon>
        <taxon>Merlucciidae</taxon>
        <taxon>Merluccius</taxon>
    </lineage>
</organism>
<reference evidence="7" key="1">
    <citation type="journal article" date="2023" name="Front. Mar. Sci.">
        <title>A new Merluccius polli reference genome to investigate the effects of global change in West African waters.</title>
        <authorList>
            <person name="Mateo J.L."/>
            <person name="Blanco-Fernandez C."/>
            <person name="Garcia-Vazquez E."/>
            <person name="Machado-Schiaffino G."/>
        </authorList>
    </citation>
    <scope>NUCLEOTIDE SEQUENCE</scope>
    <source>
        <strain evidence="7">C29</strain>
        <tissue evidence="7">Fin</tissue>
    </source>
</reference>
<evidence type="ECO:0000256" key="2">
    <source>
        <dbReference type="ARBA" id="ARBA00022614"/>
    </source>
</evidence>
<evidence type="ECO:0000256" key="6">
    <source>
        <dbReference type="SAM" id="MobiDB-lite"/>
    </source>
</evidence>
<dbReference type="EMBL" id="JAOPHQ010003419">
    <property type="protein sequence ID" value="KAK0143357.1"/>
    <property type="molecule type" value="Genomic_DNA"/>
</dbReference>
<keyword evidence="8" id="KW-1185">Reference proteome</keyword>
<feature type="compositionally biased region" description="Pro residues" evidence="6">
    <location>
        <begin position="352"/>
        <end position="363"/>
    </location>
</feature>
<comment type="subcellular location">
    <subcellularLocation>
        <location evidence="1">Cell projection</location>
        <location evidence="1">Cilium</location>
    </subcellularLocation>
</comment>
<keyword evidence="5" id="KW-0966">Cell projection</keyword>
<dbReference type="InterPro" id="IPR032675">
    <property type="entry name" value="LRR_dom_sf"/>
</dbReference>
<evidence type="ECO:0000256" key="4">
    <source>
        <dbReference type="ARBA" id="ARBA00023069"/>
    </source>
</evidence>
<dbReference type="Pfam" id="PF12799">
    <property type="entry name" value="LRR_4"/>
    <property type="match status" value="1"/>
</dbReference>
<keyword evidence="3" id="KW-0677">Repeat</keyword>
<evidence type="ECO:0000256" key="5">
    <source>
        <dbReference type="ARBA" id="ARBA00023273"/>
    </source>
</evidence>
<evidence type="ECO:0000256" key="1">
    <source>
        <dbReference type="ARBA" id="ARBA00004138"/>
    </source>
</evidence>
<feature type="compositionally biased region" description="Basic and acidic residues" evidence="6">
    <location>
        <begin position="340"/>
        <end position="351"/>
    </location>
</feature>
<dbReference type="Gene3D" id="3.80.10.10">
    <property type="entry name" value="Ribonuclease Inhibitor"/>
    <property type="match status" value="2"/>
</dbReference>
<sequence>MISSEKQKHIADEEVVKELCVANGVPYEKMPQEGSALASLEVFFSGYPRMVGLSLFPGLVQLTIVGQSISHIQGLECCPLLRDLWVVECQLTAIDGLQSCVQLQKLYLYENHISKIENLESQVNLQVLWLNNNCICCIEVVPPVLSARIWMILDGLSTLQKLRELNVADNKIEKIGHSLDPNINIEDLNLSGNKIASFKELTFLAQLPHLKALGLQDSQSVANPVCVLCNYATHVLYHMPRLQRLDSYDVSSRHVKEAAEATVMKKMMYYNMRVHTAEKKLRETQSRLAEQKETLWKPAVEQIRACSHAIKDSMMLLHIAAQFTNPPALEWELSEVREHGGRSSRSWEDKAPSPPPLPPPLPPAAILDPGEEADDPSDLSSDPQVELQILSKMEALAQWVKLCEQRLEEIEAWYKQELSQATNRKEGMVHFLLMELETVGNIRFEDGCSTDPWFTSCHGLILSRFSAGDYKAHGITGLKITGITRVHNSALRLRFEDKLHALLADEESTFCSHRNYKRWLEYLFYVSNPDSEDNEMLHILEEGFFSA</sequence>
<dbReference type="Proteomes" id="UP001174136">
    <property type="component" value="Unassembled WGS sequence"/>
</dbReference>
<dbReference type="InterPro" id="IPR050576">
    <property type="entry name" value="Cilia_flagella_integrity"/>
</dbReference>